<evidence type="ECO:0000313" key="2">
    <source>
        <dbReference type="EMBL" id="PKR49331.1"/>
    </source>
</evidence>
<feature type="region of interest" description="Disordered" evidence="1">
    <location>
        <begin position="55"/>
        <end position="80"/>
    </location>
</feature>
<feature type="compositionally biased region" description="Basic and acidic residues" evidence="1">
    <location>
        <begin position="21"/>
        <end position="32"/>
    </location>
</feature>
<name>A0ABX4R787_9PROT</name>
<dbReference type="EMBL" id="PGTS01000004">
    <property type="protein sequence ID" value="PKR49331.1"/>
    <property type="molecule type" value="Genomic_DNA"/>
</dbReference>
<gene>
    <name evidence="2" type="ORF">CU041_12820</name>
</gene>
<comment type="caution">
    <text evidence="2">The sequence shown here is derived from an EMBL/GenBank/DDBJ whole genome shotgun (WGS) entry which is preliminary data.</text>
</comment>
<dbReference type="Proteomes" id="UP000233365">
    <property type="component" value="Unassembled WGS sequence"/>
</dbReference>
<protein>
    <submittedName>
        <fullName evidence="2">Uncharacterized protein</fullName>
    </submittedName>
</protein>
<sequence length="80" mass="8563">MAGKDDQRPGGKGRAAKAGRRHEGACRDMPEREDAVKAVMPVVVPWPDDGRLKIVGSGTGQQVSRGPEQRKRGGCIGRNI</sequence>
<accession>A0ABX4R787</accession>
<reference evidence="2 3" key="1">
    <citation type="submission" date="2017-11" db="EMBL/GenBank/DDBJ databases">
        <title>Biodiversity and function of Thalassospira species in the particle-attached aromatic-hydrocarbon-degrading consortia from the surface seawater of the China South Sea.</title>
        <authorList>
            <person name="Dong C."/>
            <person name="Liu R."/>
            <person name="Shao Z."/>
        </authorList>
    </citation>
    <scope>NUCLEOTIDE SEQUENCE [LARGE SCALE GENOMIC DNA]</scope>
    <source>
        <strain evidence="2 3">139Z-12</strain>
    </source>
</reference>
<evidence type="ECO:0000256" key="1">
    <source>
        <dbReference type="SAM" id="MobiDB-lite"/>
    </source>
</evidence>
<keyword evidence="3" id="KW-1185">Reference proteome</keyword>
<evidence type="ECO:0000313" key="3">
    <source>
        <dbReference type="Proteomes" id="UP000233365"/>
    </source>
</evidence>
<organism evidence="2 3">
    <name type="scientific">Thalassospira povalilytica</name>
    <dbReference type="NCBI Taxonomy" id="732237"/>
    <lineage>
        <taxon>Bacteria</taxon>
        <taxon>Pseudomonadati</taxon>
        <taxon>Pseudomonadota</taxon>
        <taxon>Alphaproteobacteria</taxon>
        <taxon>Rhodospirillales</taxon>
        <taxon>Thalassospiraceae</taxon>
        <taxon>Thalassospira</taxon>
    </lineage>
</organism>
<feature type="region of interest" description="Disordered" evidence="1">
    <location>
        <begin position="1"/>
        <end position="32"/>
    </location>
</feature>
<proteinExistence type="predicted"/>